<dbReference type="InterPro" id="IPR000073">
    <property type="entry name" value="AB_hydrolase_1"/>
</dbReference>
<accession>A0ABQ9ZTE8</accession>
<proteinExistence type="inferred from homology"/>
<sequence length="379" mass="44505">MNVKQLCGFFLPILKVTIISVWRKILNRLNIPTVKIDRQFFMFLIVLLVGYNLALVQLYLLLWAWLTSKDRLHFWKPKDRSSPPACLVSSSLGRHCYVKLQGIRLHYVEVGDRKKPMLLCLHGFAETWYSWKHQLRAFSKTHWVIAVDMRGYGDSDKPHRADEYDLRIVIDDIRQLILKLGKETCVLMGHGWGAGIGWLFAAIHPNMLTHFIALSCPHPATLKYNFSNSWRRPYILRDLFFFQARWVPEVFLQSQDNIVIESIAKIGCTTREDAFQEVEAYKYYFGKPDAWRGPLNYYRRLFNPGSLMWMTKSQLRVRVPTLLVFGKREPNFCQRIISSCSENVDRFDFHVIESASHWVQKETPDKFNVILARFLNVNL</sequence>
<evidence type="ECO:0000313" key="6">
    <source>
        <dbReference type="Proteomes" id="UP001234178"/>
    </source>
</evidence>
<evidence type="ECO:0000313" key="5">
    <source>
        <dbReference type="EMBL" id="KAK4016192.1"/>
    </source>
</evidence>
<dbReference type="EMBL" id="JAOYFB010000005">
    <property type="protein sequence ID" value="KAK4016192.1"/>
    <property type="molecule type" value="Genomic_DNA"/>
</dbReference>
<keyword evidence="3" id="KW-0812">Transmembrane</keyword>
<keyword evidence="6" id="KW-1185">Reference proteome</keyword>
<dbReference type="SUPFAM" id="SSF53474">
    <property type="entry name" value="alpha/beta-Hydrolases"/>
    <property type="match status" value="1"/>
</dbReference>
<organism evidence="5 6">
    <name type="scientific">Daphnia magna</name>
    <dbReference type="NCBI Taxonomy" id="35525"/>
    <lineage>
        <taxon>Eukaryota</taxon>
        <taxon>Metazoa</taxon>
        <taxon>Ecdysozoa</taxon>
        <taxon>Arthropoda</taxon>
        <taxon>Crustacea</taxon>
        <taxon>Branchiopoda</taxon>
        <taxon>Diplostraca</taxon>
        <taxon>Cladocera</taxon>
        <taxon>Anomopoda</taxon>
        <taxon>Daphniidae</taxon>
        <taxon>Daphnia</taxon>
    </lineage>
</organism>
<evidence type="ECO:0000256" key="2">
    <source>
        <dbReference type="ARBA" id="ARBA00038334"/>
    </source>
</evidence>
<feature type="domain" description="AB hydrolase-1" evidence="4">
    <location>
        <begin position="116"/>
        <end position="216"/>
    </location>
</feature>
<dbReference type="Pfam" id="PF00561">
    <property type="entry name" value="Abhydrolase_1"/>
    <property type="match status" value="1"/>
</dbReference>
<protein>
    <recommendedName>
        <fullName evidence="4">AB hydrolase-1 domain-containing protein</fullName>
    </recommendedName>
</protein>
<keyword evidence="3" id="KW-0472">Membrane</keyword>
<dbReference type="PANTHER" id="PTHR43329">
    <property type="entry name" value="EPOXIDE HYDROLASE"/>
    <property type="match status" value="1"/>
</dbReference>
<keyword evidence="1" id="KW-0378">Hydrolase</keyword>
<keyword evidence="3" id="KW-1133">Transmembrane helix</keyword>
<dbReference type="InterPro" id="IPR000639">
    <property type="entry name" value="Epox_hydrolase-like"/>
</dbReference>
<gene>
    <name evidence="5" type="ORF">OUZ56_031148</name>
</gene>
<comment type="similarity">
    <text evidence="2">Belongs to the AB hydrolase superfamily. Epoxide hydrolase family.</text>
</comment>
<reference evidence="5 6" key="1">
    <citation type="journal article" date="2023" name="Nucleic Acids Res.">
        <title>The hologenome of Daphnia magna reveals possible DNA methylation and microbiome-mediated evolution of the host genome.</title>
        <authorList>
            <person name="Chaturvedi A."/>
            <person name="Li X."/>
            <person name="Dhandapani V."/>
            <person name="Marshall H."/>
            <person name="Kissane S."/>
            <person name="Cuenca-Cambronero M."/>
            <person name="Asole G."/>
            <person name="Calvet F."/>
            <person name="Ruiz-Romero M."/>
            <person name="Marangio P."/>
            <person name="Guigo R."/>
            <person name="Rago D."/>
            <person name="Mirbahai L."/>
            <person name="Eastwood N."/>
            <person name="Colbourne J.K."/>
            <person name="Zhou J."/>
            <person name="Mallon E."/>
            <person name="Orsini L."/>
        </authorList>
    </citation>
    <scope>NUCLEOTIDE SEQUENCE [LARGE SCALE GENOMIC DNA]</scope>
    <source>
        <strain evidence="5">LRV0_1</strain>
    </source>
</reference>
<evidence type="ECO:0000256" key="3">
    <source>
        <dbReference type="SAM" id="Phobius"/>
    </source>
</evidence>
<feature type="transmembrane region" description="Helical" evidence="3">
    <location>
        <begin position="40"/>
        <end position="66"/>
    </location>
</feature>
<name>A0ABQ9ZTE8_9CRUS</name>
<evidence type="ECO:0000256" key="1">
    <source>
        <dbReference type="ARBA" id="ARBA00022801"/>
    </source>
</evidence>
<dbReference type="Gene3D" id="3.40.50.1820">
    <property type="entry name" value="alpha/beta hydrolase"/>
    <property type="match status" value="1"/>
</dbReference>
<dbReference type="InterPro" id="IPR029058">
    <property type="entry name" value="AB_hydrolase_fold"/>
</dbReference>
<comment type="caution">
    <text evidence="5">The sequence shown here is derived from an EMBL/GenBank/DDBJ whole genome shotgun (WGS) entry which is preliminary data.</text>
</comment>
<dbReference type="Proteomes" id="UP001234178">
    <property type="component" value="Unassembled WGS sequence"/>
</dbReference>
<evidence type="ECO:0000259" key="4">
    <source>
        <dbReference type="Pfam" id="PF00561"/>
    </source>
</evidence>
<dbReference type="PRINTS" id="PR00412">
    <property type="entry name" value="EPOXHYDRLASE"/>
</dbReference>
<feature type="transmembrane region" description="Helical" evidence="3">
    <location>
        <begin position="7"/>
        <end position="25"/>
    </location>
</feature>